<dbReference type="InterPro" id="IPR009100">
    <property type="entry name" value="AcylCoA_DH/oxidase_NM_dom_sf"/>
</dbReference>
<evidence type="ECO:0000313" key="8">
    <source>
        <dbReference type="EMBL" id="WYY07165.1"/>
    </source>
</evidence>
<protein>
    <submittedName>
        <fullName evidence="8">Acyl-CoA dehydrogenase family protein</fullName>
        <ecNumber evidence="8">1.-.-.-</ecNumber>
    </submittedName>
</protein>
<feature type="domain" description="Acyl-CoA dehydrogenase/oxidase N-terminal" evidence="7">
    <location>
        <begin position="18"/>
        <end position="122"/>
    </location>
</feature>
<gene>
    <name evidence="8" type="ORF">RVF87_19505</name>
</gene>
<dbReference type="InterPro" id="IPR036250">
    <property type="entry name" value="AcylCo_DH-like_C"/>
</dbReference>
<dbReference type="SUPFAM" id="SSF56645">
    <property type="entry name" value="Acyl-CoA dehydrogenase NM domain-like"/>
    <property type="match status" value="1"/>
</dbReference>
<dbReference type="InterPro" id="IPR037069">
    <property type="entry name" value="AcylCoA_DH/ox_N_sf"/>
</dbReference>
<dbReference type="EMBL" id="CP136137">
    <property type="protein sequence ID" value="WYY07165.1"/>
    <property type="molecule type" value="Genomic_DNA"/>
</dbReference>
<evidence type="ECO:0000256" key="3">
    <source>
        <dbReference type="ARBA" id="ARBA00022630"/>
    </source>
</evidence>
<organism evidence="8 9">
    <name type="scientific">Gordonia hydrophobica</name>
    <dbReference type="NCBI Taxonomy" id="40516"/>
    <lineage>
        <taxon>Bacteria</taxon>
        <taxon>Bacillati</taxon>
        <taxon>Actinomycetota</taxon>
        <taxon>Actinomycetes</taxon>
        <taxon>Mycobacteriales</taxon>
        <taxon>Gordoniaceae</taxon>
        <taxon>Gordonia</taxon>
    </lineage>
</organism>
<keyword evidence="4" id="KW-0274">FAD</keyword>
<dbReference type="Gene3D" id="1.10.540.10">
    <property type="entry name" value="Acyl-CoA dehydrogenase/oxidase, N-terminal domain"/>
    <property type="match status" value="1"/>
</dbReference>
<evidence type="ECO:0000256" key="2">
    <source>
        <dbReference type="ARBA" id="ARBA00009347"/>
    </source>
</evidence>
<dbReference type="InterPro" id="IPR009075">
    <property type="entry name" value="AcylCo_DH/oxidase_C"/>
</dbReference>
<comment type="cofactor">
    <cofactor evidence="1">
        <name>FAD</name>
        <dbReference type="ChEBI" id="CHEBI:57692"/>
    </cofactor>
</comment>
<name>A0ABZ2U0R2_9ACTN</name>
<dbReference type="Pfam" id="PF00441">
    <property type="entry name" value="Acyl-CoA_dh_1"/>
    <property type="match status" value="1"/>
</dbReference>
<evidence type="ECO:0000313" key="9">
    <source>
        <dbReference type="Proteomes" id="UP001479933"/>
    </source>
</evidence>
<evidence type="ECO:0000256" key="4">
    <source>
        <dbReference type="ARBA" id="ARBA00022827"/>
    </source>
</evidence>
<dbReference type="InterPro" id="IPR013786">
    <property type="entry name" value="AcylCoA_DH/ox_N"/>
</dbReference>
<keyword evidence="5 8" id="KW-0560">Oxidoreductase</keyword>
<sequence length="368" mass="37564">MSGADVATDYVPALLTDEVEEDLRAAVRDLLSHRTDHATIIGGYDGAPQPDLWPEMAQLGLAGLLIAEEHGGAGATPAVAAVVLEELGALPARTPMLTSAIIAATTLTVAADTEYLPGLADGSVVAAVAVPFSTSSYDACATVGGDGDRLSGRVVSVAGTESATIYLVPGADGALYVVDATDVVVTATPSLDMTRPVADVVLENAPGRRVTDDAAGALRAGLTAGAALLASEQAGIARWCVTETVGYLQQRRQFGRIVGGFQAVKHRLADLYADAEQASAIARAAAVTLADRGVDADESALTTAVAAAYCGDLAVRAAEEAVQLHGGIGMTWEHPAHLYLKRAKADQIALGTPGRHRAALADLADLPA</sequence>
<evidence type="ECO:0000256" key="1">
    <source>
        <dbReference type="ARBA" id="ARBA00001974"/>
    </source>
</evidence>
<comment type="similarity">
    <text evidence="2">Belongs to the acyl-CoA dehydrogenase family.</text>
</comment>
<reference evidence="8 9" key="1">
    <citation type="journal article" date="2023" name="Virus Evol.">
        <title>Computational host range prediction-The good, the bad, and the ugly.</title>
        <authorList>
            <person name="Howell A.A."/>
            <person name="Versoza C.J."/>
            <person name="Pfeifer S.P."/>
        </authorList>
    </citation>
    <scope>NUCLEOTIDE SEQUENCE [LARGE SCALE GENOMIC DNA]</scope>
    <source>
        <strain evidence="8 9">1610/1b</strain>
    </source>
</reference>
<feature type="domain" description="Acyl-CoA dehydrogenase/oxidase C-terminal" evidence="6">
    <location>
        <begin position="220"/>
        <end position="361"/>
    </location>
</feature>
<accession>A0ABZ2U0R2</accession>
<dbReference type="SUPFAM" id="SSF47203">
    <property type="entry name" value="Acyl-CoA dehydrogenase C-terminal domain-like"/>
    <property type="match status" value="1"/>
</dbReference>
<dbReference type="Pfam" id="PF02771">
    <property type="entry name" value="Acyl-CoA_dh_N"/>
    <property type="match status" value="1"/>
</dbReference>
<dbReference type="PANTHER" id="PTHR43884">
    <property type="entry name" value="ACYL-COA DEHYDROGENASE"/>
    <property type="match status" value="1"/>
</dbReference>
<evidence type="ECO:0000259" key="6">
    <source>
        <dbReference type="Pfam" id="PF00441"/>
    </source>
</evidence>
<dbReference type="Proteomes" id="UP001479933">
    <property type="component" value="Chromosome"/>
</dbReference>
<keyword evidence="3" id="KW-0285">Flavoprotein</keyword>
<dbReference type="GO" id="GO:0016491">
    <property type="term" value="F:oxidoreductase activity"/>
    <property type="evidence" value="ECO:0007669"/>
    <property type="project" value="UniProtKB-KW"/>
</dbReference>
<dbReference type="RefSeq" id="WP_066167722.1">
    <property type="nucleotide sequence ID" value="NZ_CP136137.1"/>
</dbReference>
<dbReference type="EC" id="1.-.-.-" evidence="8"/>
<evidence type="ECO:0000256" key="5">
    <source>
        <dbReference type="ARBA" id="ARBA00023002"/>
    </source>
</evidence>
<proteinExistence type="inferred from homology"/>
<dbReference type="PANTHER" id="PTHR43884:SF20">
    <property type="entry name" value="ACYL-COA DEHYDROGENASE FADE28"/>
    <property type="match status" value="1"/>
</dbReference>
<evidence type="ECO:0000259" key="7">
    <source>
        <dbReference type="Pfam" id="PF02771"/>
    </source>
</evidence>
<keyword evidence="9" id="KW-1185">Reference proteome</keyword>
<dbReference type="Gene3D" id="1.20.140.10">
    <property type="entry name" value="Butyryl-CoA Dehydrogenase, subunit A, domain 3"/>
    <property type="match status" value="1"/>
</dbReference>